<dbReference type="SUPFAM" id="SSF69189">
    <property type="entry name" value="Penicillin-binding protein associated domain"/>
    <property type="match status" value="1"/>
</dbReference>
<keyword evidence="12" id="KW-0961">Cell wall biogenesis/degradation</keyword>
<dbReference type="InterPro" id="IPR012907">
    <property type="entry name" value="Peptidase_S11_C"/>
</dbReference>
<evidence type="ECO:0000259" key="16">
    <source>
        <dbReference type="SMART" id="SM00936"/>
    </source>
</evidence>
<evidence type="ECO:0000256" key="2">
    <source>
        <dbReference type="ARBA" id="ARBA00004417"/>
    </source>
</evidence>
<sequence>WAKDNPVFVGSSLMFLKEGDRVSVRDLSRGLIVDSGNDACVALADYIAGGQRQFVEMMNNYAEKLHLKDTHFETVHGLDAPGQHSSAYDLAVLSRAIIHGEPEFYHMYSEKSLTWNGITQQNRNGLLWDKTMNIDGLKTGHTSGAGFNLIASAVDGQRRLIAVVMGADSAKGREEEARKLLRWGQQNFTTVQILHSGKKVGTERIWYGDKENIALGTEQEFWMVLPKAEIPHIKAKYTLDGKELTAPISAHQRVGEIELYDRDKQVAHWPLVTLESVGEGSMFSRLSDYFHHKA</sequence>
<evidence type="ECO:0000256" key="3">
    <source>
        <dbReference type="ARBA" id="ARBA00004752"/>
    </source>
</evidence>
<dbReference type="UniPathway" id="UPA00219"/>
<dbReference type="Pfam" id="PF00768">
    <property type="entry name" value="Peptidase_S11"/>
    <property type="match status" value="1"/>
</dbReference>
<gene>
    <name evidence="17" type="primary">dacD</name>
    <name evidence="17" type="ORF">GP954_21315</name>
</gene>
<reference evidence="17 18" key="1">
    <citation type="submission" date="2019-12" db="EMBL/GenBank/DDBJ databases">
        <title>Enteriobacteria Tanzani isolates_8377-8380.</title>
        <authorList>
            <person name="Subbiah M."/>
            <person name="Call D."/>
        </authorList>
    </citation>
    <scope>NUCLEOTIDE SEQUENCE [LARGE SCALE GENOMIC DNA]</scope>
    <source>
        <strain evidence="17 18">8378wC7</strain>
    </source>
</reference>
<feature type="non-terminal residue" evidence="17">
    <location>
        <position position="1"/>
    </location>
</feature>
<name>A0A6L7CR94_ECOLX</name>
<evidence type="ECO:0000256" key="1">
    <source>
        <dbReference type="ARBA" id="ARBA00003217"/>
    </source>
</evidence>
<dbReference type="NCBIfam" id="NF008489">
    <property type="entry name" value="PRK11397.1"/>
    <property type="match status" value="1"/>
</dbReference>
<dbReference type="InterPro" id="IPR018044">
    <property type="entry name" value="Peptidase_S11"/>
</dbReference>
<comment type="caution">
    <text evidence="17">The sequence shown here is derived from an EMBL/GenBank/DDBJ whole genome shotgun (WGS) entry which is preliminary data.</text>
</comment>
<dbReference type="GO" id="GO:0006508">
    <property type="term" value="P:proteolysis"/>
    <property type="evidence" value="ECO:0007669"/>
    <property type="project" value="UniProtKB-KW"/>
</dbReference>
<evidence type="ECO:0000313" key="18">
    <source>
        <dbReference type="Proteomes" id="UP000480485"/>
    </source>
</evidence>
<evidence type="ECO:0000313" key="17">
    <source>
        <dbReference type="EMBL" id="MWT87646.1"/>
    </source>
</evidence>
<dbReference type="Gene3D" id="2.60.410.10">
    <property type="entry name" value="D-Ala-D-Ala carboxypeptidase, C-terminal domain"/>
    <property type="match status" value="1"/>
</dbReference>
<dbReference type="AlphaFoldDB" id="A0A6L7CR94"/>
<keyword evidence="11" id="KW-0573">Peptidoglycan synthesis</keyword>
<proteinExistence type="inferred from homology"/>
<evidence type="ECO:0000256" key="7">
    <source>
        <dbReference type="ARBA" id="ARBA00022670"/>
    </source>
</evidence>
<dbReference type="FunFam" id="2.60.410.10:FF:000002">
    <property type="entry name" value="D-alanyl-D-alanine carboxypeptidase dacD"/>
    <property type="match status" value="1"/>
</dbReference>
<dbReference type="SUPFAM" id="SSF56601">
    <property type="entry name" value="beta-lactamase/transpeptidase-like"/>
    <property type="match status" value="1"/>
</dbReference>
<dbReference type="GO" id="GO:0008360">
    <property type="term" value="P:regulation of cell shape"/>
    <property type="evidence" value="ECO:0007669"/>
    <property type="project" value="UniProtKB-KW"/>
</dbReference>
<dbReference type="GO" id="GO:0071555">
    <property type="term" value="P:cell wall organization"/>
    <property type="evidence" value="ECO:0007669"/>
    <property type="project" value="UniProtKB-KW"/>
</dbReference>
<evidence type="ECO:0000256" key="12">
    <source>
        <dbReference type="ARBA" id="ARBA00023316"/>
    </source>
</evidence>
<dbReference type="Proteomes" id="UP000480485">
    <property type="component" value="Unassembled WGS sequence"/>
</dbReference>
<dbReference type="Pfam" id="PF07943">
    <property type="entry name" value="PBP5_C"/>
    <property type="match status" value="1"/>
</dbReference>
<keyword evidence="7" id="KW-0645">Protease</keyword>
<comment type="catalytic activity">
    <reaction evidence="13">
        <text>Preferential cleavage: (Ac)2-L-Lys-D-Ala-|-D-Ala. Also transpeptidation of peptidyl-alanyl moieties that are N-acyl substituents of D-alanine.</text>
        <dbReference type="EC" id="3.4.16.4"/>
    </reaction>
</comment>
<dbReference type="PRINTS" id="PR00725">
    <property type="entry name" value="DADACBPTASE1"/>
</dbReference>
<dbReference type="PANTHER" id="PTHR21581:SF5">
    <property type="entry name" value="D-ALANYL-D-ALANINE CARBOXYPEPTIDASE DACD"/>
    <property type="match status" value="1"/>
</dbReference>
<feature type="domain" description="Peptidase S11 D-Ala-D-Ala carboxypeptidase A C-terminal" evidence="16">
    <location>
        <begin position="188"/>
        <end position="279"/>
    </location>
</feature>
<feature type="binding site" evidence="14">
    <location>
        <position position="138"/>
    </location>
    <ligand>
        <name>substrate</name>
    </ligand>
</feature>
<dbReference type="InterPro" id="IPR001967">
    <property type="entry name" value="Peptidase_S11_N"/>
</dbReference>
<dbReference type="GO" id="GO:0009002">
    <property type="term" value="F:serine-type D-Ala-D-Ala carboxypeptidase activity"/>
    <property type="evidence" value="ECO:0007669"/>
    <property type="project" value="UniProtKB-EC"/>
</dbReference>
<evidence type="ECO:0000256" key="13">
    <source>
        <dbReference type="ARBA" id="ARBA00034000"/>
    </source>
</evidence>
<dbReference type="GO" id="GO:0009252">
    <property type="term" value="P:peptidoglycan biosynthetic process"/>
    <property type="evidence" value="ECO:0007669"/>
    <property type="project" value="UniProtKB-UniPathway"/>
</dbReference>
<keyword evidence="6 17" id="KW-0121">Carboxypeptidase</keyword>
<dbReference type="InterPro" id="IPR037167">
    <property type="entry name" value="Peptidase_S11_C_sf"/>
</dbReference>
<evidence type="ECO:0000256" key="6">
    <source>
        <dbReference type="ARBA" id="ARBA00022645"/>
    </source>
</evidence>
<keyword evidence="10" id="KW-0133">Cell shape</keyword>
<evidence type="ECO:0000256" key="15">
    <source>
        <dbReference type="RuleBase" id="RU004016"/>
    </source>
</evidence>
<dbReference type="InterPro" id="IPR015956">
    <property type="entry name" value="Peniciliin-bd_prot_C_sf"/>
</dbReference>
<comment type="pathway">
    <text evidence="3">Cell wall biogenesis; peptidoglycan biosynthesis.</text>
</comment>
<evidence type="ECO:0000256" key="11">
    <source>
        <dbReference type="ARBA" id="ARBA00022984"/>
    </source>
</evidence>
<dbReference type="SMART" id="SM00936">
    <property type="entry name" value="PBP5_C"/>
    <property type="match status" value="1"/>
</dbReference>
<comment type="subcellular location">
    <subcellularLocation>
        <location evidence="2">Cell inner membrane</location>
        <topology evidence="2">Peripheral membrane protein</topology>
    </subcellularLocation>
</comment>
<evidence type="ECO:0000256" key="4">
    <source>
        <dbReference type="ARBA" id="ARBA00007164"/>
    </source>
</evidence>
<organism evidence="17 18">
    <name type="scientific">Escherichia coli</name>
    <dbReference type="NCBI Taxonomy" id="562"/>
    <lineage>
        <taxon>Bacteria</taxon>
        <taxon>Pseudomonadati</taxon>
        <taxon>Pseudomonadota</taxon>
        <taxon>Gammaproteobacteria</taxon>
        <taxon>Enterobacterales</taxon>
        <taxon>Enterobacteriaceae</taxon>
        <taxon>Escherichia</taxon>
    </lineage>
</organism>
<protein>
    <recommendedName>
        <fullName evidence="5">serine-type D-Ala-D-Ala carboxypeptidase</fullName>
        <ecNumber evidence="5">3.4.16.4</ecNumber>
    </recommendedName>
</protein>
<keyword evidence="9 17" id="KW-0378">Hydrolase</keyword>
<dbReference type="EC" id="3.4.16.4" evidence="5"/>
<dbReference type="InterPro" id="IPR012338">
    <property type="entry name" value="Beta-lactam/transpept-like"/>
</dbReference>
<dbReference type="EMBL" id="WTRN01000998">
    <property type="protein sequence ID" value="MWT87646.1"/>
    <property type="molecule type" value="Genomic_DNA"/>
</dbReference>
<dbReference type="Gene3D" id="3.40.710.10">
    <property type="entry name" value="DD-peptidase/beta-lactamase superfamily"/>
    <property type="match status" value="1"/>
</dbReference>
<accession>A0A6L7CR94</accession>
<evidence type="ECO:0000256" key="14">
    <source>
        <dbReference type="PIRSR" id="PIRSR618044-2"/>
    </source>
</evidence>
<dbReference type="PANTHER" id="PTHR21581">
    <property type="entry name" value="D-ALANYL-D-ALANINE CARBOXYPEPTIDASE"/>
    <property type="match status" value="1"/>
</dbReference>
<comment type="similarity">
    <text evidence="4 15">Belongs to the peptidase S11 family.</text>
</comment>
<evidence type="ECO:0000256" key="10">
    <source>
        <dbReference type="ARBA" id="ARBA00022960"/>
    </source>
</evidence>
<evidence type="ECO:0000256" key="5">
    <source>
        <dbReference type="ARBA" id="ARBA00012448"/>
    </source>
</evidence>
<comment type="function">
    <text evidence="1">Removes C-terminal D-alanyl residues from sugar-peptide cell wall precursors.</text>
</comment>
<dbReference type="GO" id="GO:0005886">
    <property type="term" value="C:plasma membrane"/>
    <property type="evidence" value="ECO:0007669"/>
    <property type="project" value="UniProtKB-SubCell"/>
</dbReference>
<evidence type="ECO:0000256" key="9">
    <source>
        <dbReference type="ARBA" id="ARBA00022801"/>
    </source>
</evidence>
<keyword evidence="8" id="KW-0732">Signal</keyword>
<evidence type="ECO:0000256" key="8">
    <source>
        <dbReference type="ARBA" id="ARBA00022729"/>
    </source>
</evidence>